<evidence type="ECO:0000313" key="1">
    <source>
        <dbReference type="EMBL" id="MBW48724.1"/>
    </source>
</evidence>
<protein>
    <submittedName>
        <fullName evidence="1">Putative secreted protein</fullName>
    </submittedName>
</protein>
<organism evidence="1">
    <name type="scientific">Anopheles triannulatus</name>
    <dbReference type="NCBI Taxonomy" id="58253"/>
    <lineage>
        <taxon>Eukaryota</taxon>
        <taxon>Metazoa</taxon>
        <taxon>Ecdysozoa</taxon>
        <taxon>Arthropoda</taxon>
        <taxon>Hexapoda</taxon>
        <taxon>Insecta</taxon>
        <taxon>Pterygota</taxon>
        <taxon>Neoptera</taxon>
        <taxon>Endopterygota</taxon>
        <taxon>Diptera</taxon>
        <taxon>Nematocera</taxon>
        <taxon>Culicoidea</taxon>
        <taxon>Culicidae</taxon>
        <taxon>Anophelinae</taxon>
        <taxon>Anopheles</taxon>
    </lineage>
</organism>
<accession>A0A2M4B6P4</accession>
<name>A0A2M4B6P4_9DIPT</name>
<reference evidence="1" key="1">
    <citation type="submission" date="2018-01" db="EMBL/GenBank/DDBJ databases">
        <title>An insight into the sialome of Amazonian anophelines.</title>
        <authorList>
            <person name="Ribeiro J.M."/>
            <person name="Scarpassa V."/>
            <person name="Calvo E."/>
        </authorList>
    </citation>
    <scope>NUCLEOTIDE SEQUENCE</scope>
    <source>
        <tissue evidence="1">Salivary glands</tissue>
    </source>
</reference>
<dbReference type="EMBL" id="GGFK01015403">
    <property type="protein sequence ID" value="MBW48724.1"/>
    <property type="molecule type" value="Transcribed_RNA"/>
</dbReference>
<dbReference type="AlphaFoldDB" id="A0A2M4B6P4"/>
<proteinExistence type="predicted"/>
<sequence length="100" mass="11186">MPISLFIYSSASVHRVIWWISIEVTRFLAMDLQQSIVGTAIRCAYFFAFTFSLEHTAAIRNGGLRLASRCRSTSLLSLLEVFFGDVDHVFIAGALAKLEI</sequence>